<evidence type="ECO:0000256" key="1">
    <source>
        <dbReference type="SAM" id="Phobius"/>
    </source>
</evidence>
<keyword evidence="1" id="KW-1133">Transmembrane helix</keyword>
<reference evidence="2" key="1">
    <citation type="submission" date="2014-11" db="EMBL/GenBank/DDBJ databases">
        <authorList>
            <person name="Amaro Gonzalez C."/>
        </authorList>
    </citation>
    <scope>NUCLEOTIDE SEQUENCE</scope>
</reference>
<organism evidence="2">
    <name type="scientific">Anguilla anguilla</name>
    <name type="common">European freshwater eel</name>
    <name type="synonym">Muraena anguilla</name>
    <dbReference type="NCBI Taxonomy" id="7936"/>
    <lineage>
        <taxon>Eukaryota</taxon>
        <taxon>Metazoa</taxon>
        <taxon>Chordata</taxon>
        <taxon>Craniata</taxon>
        <taxon>Vertebrata</taxon>
        <taxon>Euteleostomi</taxon>
        <taxon>Actinopterygii</taxon>
        <taxon>Neopterygii</taxon>
        <taxon>Teleostei</taxon>
        <taxon>Anguilliformes</taxon>
        <taxon>Anguillidae</taxon>
        <taxon>Anguilla</taxon>
    </lineage>
</organism>
<protein>
    <submittedName>
        <fullName evidence="2">Uncharacterized protein</fullName>
    </submittedName>
</protein>
<proteinExistence type="predicted"/>
<accession>A0A0E9WYD6</accession>
<dbReference type="EMBL" id="GBXM01013937">
    <property type="protein sequence ID" value="JAH94640.1"/>
    <property type="molecule type" value="Transcribed_RNA"/>
</dbReference>
<reference evidence="2" key="2">
    <citation type="journal article" date="2015" name="Fish Shellfish Immunol.">
        <title>Early steps in the European eel (Anguilla anguilla)-Vibrio vulnificus interaction in the gills: Role of the RtxA13 toxin.</title>
        <authorList>
            <person name="Callol A."/>
            <person name="Pajuelo D."/>
            <person name="Ebbesson L."/>
            <person name="Teles M."/>
            <person name="MacKenzie S."/>
            <person name="Amaro C."/>
        </authorList>
    </citation>
    <scope>NUCLEOTIDE SEQUENCE</scope>
</reference>
<keyword evidence="1" id="KW-0812">Transmembrane</keyword>
<keyword evidence="1" id="KW-0472">Membrane</keyword>
<feature type="transmembrane region" description="Helical" evidence="1">
    <location>
        <begin position="6"/>
        <end position="27"/>
    </location>
</feature>
<dbReference type="AlphaFoldDB" id="A0A0E9WYD6"/>
<name>A0A0E9WYD6_ANGAN</name>
<evidence type="ECO:0000313" key="2">
    <source>
        <dbReference type="EMBL" id="JAH94640.1"/>
    </source>
</evidence>
<sequence>MNSLSLYWYPTEFLKCIGMSHLFLLLFMRVIVLRSNYVCQSIINKLKVKMQTLGLLT</sequence>